<evidence type="ECO:0000313" key="6">
    <source>
        <dbReference type="EMBL" id="MCS0635449.1"/>
    </source>
</evidence>
<gene>
    <name evidence="6" type="ORF">NX801_07205</name>
</gene>
<feature type="chain" id="PRO_5045446487" evidence="5">
    <location>
        <begin position="23"/>
        <end position="477"/>
    </location>
</feature>
<evidence type="ECO:0000256" key="1">
    <source>
        <dbReference type="ARBA" id="ARBA00008520"/>
    </source>
</evidence>
<dbReference type="EMBL" id="JANUGQ010000004">
    <property type="protein sequence ID" value="MCS0635449.1"/>
    <property type="molecule type" value="Genomic_DNA"/>
</dbReference>
<dbReference type="SUPFAM" id="SSF53850">
    <property type="entry name" value="Periplasmic binding protein-like II"/>
    <property type="match status" value="1"/>
</dbReference>
<dbReference type="PROSITE" id="PS51257">
    <property type="entry name" value="PROKAR_LIPOPROTEIN"/>
    <property type="match status" value="1"/>
</dbReference>
<organism evidence="6 7">
    <name type="scientific">Streptomyces pyxinae</name>
    <dbReference type="NCBI Taxonomy" id="2970734"/>
    <lineage>
        <taxon>Bacteria</taxon>
        <taxon>Bacillati</taxon>
        <taxon>Actinomycetota</taxon>
        <taxon>Actinomycetes</taxon>
        <taxon>Kitasatosporales</taxon>
        <taxon>Streptomycetaceae</taxon>
        <taxon>Streptomyces</taxon>
    </lineage>
</organism>
<evidence type="ECO:0000313" key="7">
    <source>
        <dbReference type="Proteomes" id="UP001431313"/>
    </source>
</evidence>
<keyword evidence="2" id="KW-0813">Transport</keyword>
<accession>A0ABT2CFP2</accession>
<dbReference type="PANTHER" id="PTHR43649:SF34">
    <property type="entry name" value="ABC TRANSPORTER PERIPLASMIC-BINDING PROTEIN YCJN-RELATED"/>
    <property type="match status" value="1"/>
</dbReference>
<dbReference type="RefSeq" id="WP_258786266.1">
    <property type="nucleotide sequence ID" value="NZ_JANUGQ010000004.1"/>
</dbReference>
<dbReference type="PANTHER" id="PTHR43649">
    <property type="entry name" value="ARABINOSE-BINDING PROTEIN-RELATED"/>
    <property type="match status" value="1"/>
</dbReference>
<feature type="region of interest" description="Disordered" evidence="4">
    <location>
        <begin position="380"/>
        <end position="409"/>
    </location>
</feature>
<keyword evidence="7" id="KW-1185">Reference proteome</keyword>
<proteinExistence type="inferred from homology"/>
<comment type="similarity">
    <text evidence="1">Belongs to the bacterial solute-binding protein 1 family.</text>
</comment>
<feature type="compositionally biased region" description="Basic and acidic residues" evidence="4">
    <location>
        <begin position="400"/>
        <end position="409"/>
    </location>
</feature>
<dbReference type="Proteomes" id="UP001431313">
    <property type="component" value="Unassembled WGS sequence"/>
</dbReference>
<reference evidence="6" key="1">
    <citation type="submission" date="2022-08" db="EMBL/GenBank/DDBJ databases">
        <authorList>
            <person name="Somphong A."/>
            <person name="Phongsopitanun W."/>
        </authorList>
    </citation>
    <scope>NUCLEOTIDE SEQUENCE</scope>
    <source>
        <strain evidence="6">LP05-1</strain>
    </source>
</reference>
<protein>
    <submittedName>
        <fullName evidence="6">Extracellular solute-binding protein</fullName>
    </submittedName>
</protein>
<evidence type="ECO:0000256" key="4">
    <source>
        <dbReference type="SAM" id="MobiDB-lite"/>
    </source>
</evidence>
<evidence type="ECO:0000256" key="2">
    <source>
        <dbReference type="ARBA" id="ARBA00022448"/>
    </source>
</evidence>
<evidence type="ECO:0000256" key="5">
    <source>
        <dbReference type="SAM" id="SignalP"/>
    </source>
</evidence>
<evidence type="ECO:0000256" key="3">
    <source>
        <dbReference type="ARBA" id="ARBA00022729"/>
    </source>
</evidence>
<name>A0ABT2CFP2_9ACTN</name>
<dbReference type="Pfam" id="PF01547">
    <property type="entry name" value="SBP_bac_1"/>
    <property type="match status" value="1"/>
</dbReference>
<comment type="caution">
    <text evidence="6">The sequence shown here is derived from an EMBL/GenBank/DDBJ whole genome shotgun (WGS) entry which is preliminary data.</text>
</comment>
<dbReference type="InterPro" id="IPR050490">
    <property type="entry name" value="Bact_solute-bd_prot1"/>
</dbReference>
<dbReference type="InterPro" id="IPR006059">
    <property type="entry name" value="SBP"/>
</dbReference>
<dbReference type="Gene3D" id="3.40.190.10">
    <property type="entry name" value="Periplasmic binding protein-like II"/>
    <property type="match status" value="2"/>
</dbReference>
<feature type="signal peptide" evidence="5">
    <location>
        <begin position="1"/>
        <end position="22"/>
    </location>
</feature>
<keyword evidence="3 5" id="KW-0732">Signal</keyword>
<sequence>MRRRGSSAALAALLALLLTATASLLGACSAGDDGTGPAPGPSAPGPGDPLIVASGRDVTGKGGIRERLIEQWNARPGVAYRARLVELPGSADEQRSQLLGGLQSGGARYDVVNLDVTWVPEFAEAGLVQSLDPAFLDGDVIDSVARTARWNDAVYSVPFNTDVGLLYYRRDHLTRAGVRDTRLGSGTTWTELRGLIRTVEHRRPPGQEAGWTTQLAPYEGLTVNGIEAFASVMAKGQGLTDERGRYTGTPGVLEDGLDELRVRTDASDLLSEATGSDETASLTAFADGRTTFLRHWPYAYRILHQSLNAQQLGVAPLPGRAVLGGQNLAVTTAATGPRAAAARELIAFLTDRRSERCLLDAGFAATRTSAYSDERVTCRLPSHGASPTTTGAPGGGAPESADRMPRDANGRPRYARTILLPALNGSVVERPRTPHYGAFSQTFLSGLSRLFEDDPPSDKELARDLDAALRRVLPVAR</sequence>